<comment type="caution">
    <text evidence="3">The sequence shown here is derived from an EMBL/GenBank/DDBJ whole genome shotgun (WGS) entry which is preliminary data.</text>
</comment>
<feature type="signal peptide" evidence="1">
    <location>
        <begin position="1"/>
        <end position="20"/>
    </location>
</feature>
<dbReference type="AlphaFoldDB" id="A0A846R0C2"/>
<accession>A0A846R0C2</accession>
<dbReference type="Gene3D" id="3.40.50.12140">
    <property type="entry name" value="Domain of unknown function DUF4159"/>
    <property type="match status" value="1"/>
</dbReference>
<keyword evidence="4" id="KW-1185">Reference proteome</keyword>
<evidence type="ECO:0000313" key="4">
    <source>
        <dbReference type="Proteomes" id="UP000590442"/>
    </source>
</evidence>
<dbReference type="Pfam" id="PF13709">
    <property type="entry name" value="DUF4159"/>
    <property type="match status" value="1"/>
</dbReference>
<feature type="domain" description="DUF4159" evidence="2">
    <location>
        <begin position="23"/>
        <end position="213"/>
    </location>
</feature>
<evidence type="ECO:0000259" key="2">
    <source>
        <dbReference type="Pfam" id="PF13709"/>
    </source>
</evidence>
<organism evidence="3 4">
    <name type="scientific">Saonia flava</name>
    <dbReference type="NCBI Taxonomy" id="523696"/>
    <lineage>
        <taxon>Bacteria</taxon>
        <taxon>Pseudomonadati</taxon>
        <taxon>Bacteroidota</taxon>
        <taxon>Flavobacteriia</taxon>
        <taxon>Flavobacteriales</taxon>
        <taxon>Flavobacteriaceae</taxon>
        <taxon>Saonia</taxon>
    </lineage>
</organism>
<dbReference type="EMBL" id="JAATJJ010000001">
    <property type="protein sequence ID" value="NJB70319.1"/>
    <property type="molecule type" value="Genomic_DNA"/>
</dbReference>
<feature type="chain" id="PRO_5032992036" description="DUF4159 domain-containing protein" evidence="1">
    <location>
        <begin position="21"/>
        <end position="215"/>
    </location>
</feature>
<dbReference type="InterPro" id="IPR025297">
    <property type="entry name" value="DUF4159"/>
</dbReference>
<name>A0A846R0C2_9FLAO</name>
<evidence type="ECO:0000313" key="3">
    <source>
        <dbReference type="EMBL" id="NJB70319.1"/>
    </source>
</evidence>
<dbReference type="Proteomes" id="UP000590442">
    <property type="component" value="Unassembled WGS sequence"/>
</dbReference>
<reference evidence="3 4" key="1">
    <citation type="submission" date="2020-03" db="EMBL/GenBank/DDBJ databases">
        <title>Genomic Encyclopedia of Type Strains, Phase IV (KMG-IV): sequencing the most valuable type-strain genomes for metagenomic binning, comparative biology and taxonomic classification.</title>
        <authorList>
            <person name="Goeker M."/>
        </authorList>
    </citation>
    <scope>NUCLEOTIDE SEQUENCE [LARGE SCALE GENOMIC DNA]</scope>
    <source>
        <strain evidence="3 4">DSM 29762</strain>
    </source>
</reference>
<gene>
    <name evidence="3" type="ORF">GGR42_000781</name>
</gene>
<sequence length="215" mass="24450">MNKYIALLVVFFCMHSTFYAQEIAILKYNGGGDWYANPTALPNLIQFCNQNIGTQLASKPETVEVSSSSIFQYPYIHMTGHGNVFFSQEDADNLRTYLLSGGFLHIDDNYGMEPYLKKELVKVFPNKVLEELGSDHPIFNQKFKFPEGLPKIHEHDGKRPQAMGIIHEGRLVLLFTFESDLGDGWEDPAVHNDPQEVRNKALQMGANIVQYTFNN</sequence>
<evidence type="ECO:0000256" key="1">
    <source>
        <dbReference type="SAM" id="SignalP"/>
    </source>
</evidence>
<dbReference type="RefSeq" id="WP_167961021.1">
    <property type="nucleotide sequence ID" value="NZ_JAATJJ010000001.1"/>
</dbReference>
<proteinExistence type="predicted"/>
<protein>
    <recommendedName>
        <fullName evidence="2">DUF4159 domain-containing protein</fullName>
    </recommendedName>
</protein>
<keyword evidence="1" id="KW-0732">Signal</keyword>